<protein>
    <submittedName>
        <fullName evidence="3">Uncharacterized protein</fullName>
    </submittedName>
</protein>
<dbReference type="PATRIC" id="fig|1398.18.peg.604"/>
<gene>
    <name evidence="3" type="ORF">HMPREF3213_00332</name>
    <name evidence="2" type="ORF">SB48_HM08orf00902</name>
</gene>
<reference evidence="2" key="1">
    <citation type="submission" date="2015-01" db="EMBL/GenBank/DDBJ databases">
        <title>Comparative genome analysis of Bacillus coagulans HM-08, Clostridium butyricum HM-68, Bacillus subtilis HM-66 and Bacillus licheniformis BL-09.</title>
        <authorList>
            <person name="Zhang H."/>
        </authorList>
    </citation>
    <scope>NUCLEOTIDE SEQUENCE [LARGE SCALE GENOMIC DNA]</scope>
    <source>
        <strain evidence="2">HM-08</strain>
    </source>
</reference>
<dbReference type="STRING" id="1398.AB434_0588"/>
<feature type="transmembrane region" description="Helical" evidence="1">
    <location>
        <begin position="12"/>
        <end position="31"/>
    </location>
</feature>
<reference evidence="3" key="3">
    <citation type="submission" date="2016-01" db="EMBL/GenBank/DDBJ databases">
        <authorList>
            <person name="Oliw E.H."/>
        </authorList>
    </citation>
    <scope>NUCLEOTIDE SEQUENCE [LARGE SCALE GENOMIC DNA]</scope>
    <source>
        <strain evidence="3">GED7749B</strain>
    </source>
</reference>
<keyword evidence="1" id="KW-1133">Transmembrane helix</keyword>
<accession>A0A0C5C3N3</accession>
<keyword evidence="1" id="KW-0472">Membrane</keyword>
<dbReference type="EMBL" id="LRPN01000013">
    <property type="protein sequence ID" value="KWZ85672.1"/>
    <property type="molecule type" value="Genomic_DNA"/>
</dbReference>
<reference evidence="4" key="2">
    <citation type="submission" date="2015-01" db="EMBL/GenBank/DDBJ databases">
        <title>Comparative genome analysis of Bacillus coagulans HM-08, Clostridium butyricum HM-68, Bacillus subtilis HM-66 and Bacillus paralicheniformis BL-09.</title>
        <authorList>
            <person name="Zhang H."/>
        </authorList>
    </citation>
    <scope>NUCLEOTIDE SEQUENCE [LARGE SCALE GENOMIC DNA]</scope>
    <source>
        <strain evidence="4">HM-08</strain>
    </source>
</reference>
<evidence type="ECO:0000256" key="1">
    <source>
        <dbReference type="SAM" id="Phobius"/>
    </source>
</evidence>
<keyword evidence="4" id="KW-1185">Reference proteome</keyword>
<proteinExistence type="predicted"/>
<name>A0A0C5C3N3_HEYCO</name>
<sequence length="40" mass="4579">MDIFSFMKTVEFFLGVCYIIDNPFCFVYVTGYEAKGGTQP</sequence>
<reference evidence="5" key="4">
    <citation type="submission" date="2016-01" db="EMBL/GenBank/DDBJ databases">
        <authorList>
            <person name="Mitreva M."/>
            <person name="Pepin K.H."/>
            <person name="Mihindukulasuriya K.A."/>
            <person name="Fulton R."/>
            <person name="Fronick C."/>
            <person name="O'Laughlin M."/>
            <person name="Miner T."/>
            <person name="Herter B."/>
            <person name="Rosa B.A."/>
            <person name="Cordes M."/>
            <person name="Tomlinson C."/>
            <person name="Wollam A."/>
            <person name="Palsikar V.B."/>
            <person name="Mardis E.R."/>
            <person name="Wilson R.K."/>
        </authorList>
    </citation>
    <scope>NUCLEOTIDE SEQUENCE [LARGE SCALE GENOMIC DNA]</scope>
    <source>
        <strain evidence="5">GED7749B</strain>
    </source>
</reference>
<dbReference type="Proteomes" id="UP000032024">
    <property type="component" value="Chromosome"/>
</dbReference>
<evidence type="ECO:0000313" key="4">
    <source>
        <dbReference type="Proteomes" id="UP000032024"/>
    </source>
</evidence>
<dbReference type="AlphaFoldDB" id="A0A0C5C3N3"/>
<evidence type="ECO:0000313" key="2">
    <source>
        <dbReference type="EMBL" id="AJO21381.1"/>
    </source>
</evidence>
<dbReference type="Proteomes" id="UP000070376">
    <property type="component" value="Unassembled WGS sequence"/>
</dbReference>
<evidence type="ECO:0000313" key="5">
    <source>
        <dbReference type="Proteomes" id="UP000070376"/>
    </source>
</evidence>
<keyword evidence="1" id="KW-0812">Transmembrane</keyword>
<evidence type="ECO:0000313" key="3">
    <source>
        <dbReference type="EMBL" id="KWZ85672.1"/>
    </source>
</evidence>
<organism evidence="3 5">
    <name type="scientific">Heyndrickxia coagulans</name>
    <name type="common">Weizmannia coagulans</name>
    <dbReference type="NCBI Taxonomy" id="1398"/>
    <lineage>
        <taxon>Bacteria</taxon>
        <taxon>Bacillati</taxon>
        <taxon>Bacillota</taxon>
        <taxon>Bacilli</taxon>
        <taxon>Bacillales</taxon>
        <taxon>Bacillaceae</taxon>
        <taxon>Heyndrickxia</taxon>
    </lineage>
</organism>
<dbReference type="EMBL" id="CP010525">
    <property type="protein sequence ID" value="AJO21381.1"/>
    <property type="molecule type" value="Genomic_DNA"/>
</dbReference>